<reference evidence="4" key="1">
    <citation type="submission" date="2017-09" db="EMBL/GenBank/DDBJ databases">
        <title>Depth-based differentiation of microbial function through sediment-hosted aquifers and enrichment of novel symbionts in the deep terrestrial subsurface.</title>
        <authorList>
            <person name="Probst A.J."/>
            <person name="Ladd B."/>
            <person name="Jarett J.K."/>
            <person name="Geller-Mcgrath D.E."/>
            <person name="Sieber C.M.K."/>
            <person name="Emerson J.B."/>
            <person name="Anantharaman K."/>
            <person name="Thomas B.C."/>
            <person name="Malmstrom R."/>
            <person name="Stieglmeier M."/>
            <person name="Klingl A."/>
            <person name="Woyke T."/>
            <person name="Ryan C.M."/>
            <person name="Banfield J.F."/>
        </authorList>
    </citation>
    <scope>NUCLEOTIDE SEQUENCE [LARGE SCALE GENOMIC DNA]</scope>
</reference>
<name>A0A2M8F9I3_9BACT</name>
<feature type="domain" description="GIY-YIG" evidence="2">
    <location>
        <begin position="1"/>
        <end position="75"/>
    </location>
</feature>
<dbReference type="PANTHER" id="PTHR34477">
    <property type="entry name" value="UPF0213 PROTEIN YHBQ"/>
    <property type="match status" value="1"/>
</dbReference>
<dbReference type="SMART" id="SM00465">
    <property type="entry name" value="GIYc"/>
    <property type="match status" value="1"/>
</dbReference>
<dbReference type="InterPro" id="IPR000305">
    <property type="entry name" value="GIY-YIG_endonuc"/>
</dbReference>
<dbReference type="Gene3D" id="3.40.1440.10">
    <property type="entry name" value="GIY-YIG endonuclease"/>
    <property type="match status" value="1"/>
</dbReference>
<evidence type="ECO:0000256" key="1">
    <source>
        <dbReference type="ARBA" id="ARBA00007435"/>
    </source>
</evidence>
<protein>
    <submittedName>
        <fullName evidence="3">Excinuclease ABC subunit C</fullName>
    </submittedName>
</protein>
<proteinExistence type="inferred from homology"/>
<dbReference type="AlphaFoldDB" id="A0A2M8F9I3"/>
<evidence type="ECO:0000313" key="3">
    <source>
        <dbReference type="EMBL" id="PJC52393.1"/>
    </source>
</evidence>
<accession>A0A2M8F9I3</accession>
<comment type="similarity">
    <text evidence="1">Belongs to the UPF0213 family.</text>
</comment>
<dbReference type="EMBL" id="PFRH01000100">
    <property type="protein sequence ID" value="PJC52393.1"/>
    <property type="molecule type" value="Genomic_DNA"/>
</dbReference>
<dbReference type="InterPro" id="IPR050190">
    <property type="entry name" value="UPF0213_domain"/>
</dbReference>
<dbReference type="Proteomes" id="UP000231456">
    <property type="component" value="Unassembled WGS sequence"/>
</dbReference>
<dbReference type="InterPro" id="IPR035901">
    <property type="entry name" value="GIY-YIG_endonuc_sf"/>
</dbReference>
<dbReference type="PANTHER" id="PTHR34477:SF1">
    <property type="entry name" value="UPF0213 PROTEIN YHBQ"/>
    <property type="match status" value="1"/>
</dbReference>
<gene>
    <name evidence="3" type="ORF">CO030_03150</name>
</gene>
<evidence type="ECO:0000259" key="2">
    <source>
        <dbReference type="PROSITE" id="PS50164"/>
    </source>
</evidence>
<dbReference type="SUPFAM" id="SSF82771">
    <property type="entry name" value="GIY-YIG endonuclease"/>
    <property type="match status" value="1"/>
</dbReference>
<dbReference type="CDD" id="cd10449">
    <property type="entry name" value="GIY-YIG_SLX1_like"/>
    <property type="match status" value="1"/>
</dbReference>
<evidence type="ECO:0000313" key="4">
    <source>
        <dbReference type="Proteomes" id="UP000231456"/>
    </source>
</evidence>
<organism evidence="3 4">
    <name type="scientific">Candidatus Magasanikbacteria bacterium CG_4_9_14_0_2_um_filter_42_11</name>
    <dbReference type="NCBI Taxonomy" id="1974643"/>
    <lineage>
        <taxon>Bacteria</taxon>
        <taxon>Candidatus Magasanikiibacteriota</taxon>
    </lineage>
</organism>
<dbReference type="Pfam" id="PF01541">
    <property type="entry name" value="GIY-YIG"/>
    <property type="match status" value="1"/>
</dbReference>
<sequence>MFYVYILKSNKDGNAYIGSTNDLKRRMAQHNNGEVISTKPRRPLELIYYEAYKAEKDARLRESKLKLKSRAYAQLRKRLTHSLEDKGVCGAK</sequence>
<dbReference type="PROSITE" id="PS50164">
    <property type="entry name" value="GIY_YIG"/>
    <property type="match status" value="1"/>
</dbReference>
<comment type="caution">
    <text evidence="3">The sequence shown here is derived from an EMBL/GenBank/DDBJ whole genome shotgun (WGS) entry which is preliminary data.</text>
</comment>